<dbReference type="Proteomes" id="UP000245462">
    <property type="component" value="Unassembled WGS sequence"/>
</dbReference>
<dbReference type="InterPro" id="IPR050448">
    <property type="entry name" value="OpgB/LTA_synthase_biosynth"/>
</dbReference>
<feature type="transmembrane region" description="Helical" evidence="9">
    <location>
        <begin position="20"/>
        <end position="39"/>
    </location>
</feature>
<feature type="transmembrane region" description="Helical" evidence="9">
    <location>
        <begin position="96"/>
        <end position="118"/>
    </location>
</feature>
<protein>
    <submittedName>
        <fullName evidence="11">Phosphoglycerol transferase MdoB-like AlkP superfamily enzyme</fullName>
    </submittedName>
</protein>
<evidence type="ECO:0000256" key="7">
    <source>
        <dbReference type="PIRSR" id="PIRSR005091-2"/>
    </source>
</evidence>
<dbReference type="GO" id="GO:0005886">
    <property type="term" value="C:plasma membrane"/>
    <property type="evidence" value="ECO:0007669"/>
    <property type="project" value="UniProtKB-SubCell"/>
</dbReference>
<evidence type="ECO:0000259" key="10">
    <source>
        <dbReference type="Pfam" id="PF00884"/>
    </source>
</evidence>
<dbReference type="CDD" id="cd16015">
    <property type="entry name" value="LTA_synthase"/>
    <property type="match status" value="1"/>
</dbReference>
<dbReference type="Gene3D" id="3.40.720.10">
    <property type="entry name" value="Alkaline Phosphatase, subunit A"/>
    <property type="match status" value="1"/>
</dbReference>
<keyword evidence="5 9" id="KW-0472">Membrane</keyword>
<accession>A0A2U1FMN7</accession>
<dbReference type="GO" id="GO:0016740">
    <property type="term" value="F:transferase activity"/>
    <property type="evidence" value="ECO:0007669"/>
    <property type="project" value="UniProtKB-KW"/>
</dbReference>
<evidence type="ECO:0000256" key="9">
    <source>
        <dbReference type="SAM" id="Phobius"/>
    </source>
</evidence>
<evidence type="ECO:0000256" key="6">
    <source>
        <dbReference type="PIRSR" id="PIRSR005091-1"/>
    </source>
</evidence>
<keyword evidence="4 9" id="KW-1133">Transmembrane helix</keyword>
<keyword evidence="7" id="KW-0464">Manganese</keyword>
<keyword evidence="7" id="KW-0479">Metal-binding</keyword>
<evidence type="ECO:0000256" key="8">
    <source>
        <dbReference type="PIRSR" id="PIRSR005091-3"/>
    </source>
</evidence>
<keyword evidence="11" id="KW-0808">Transferase</keyword>
<comment type="subcellular location">
    <subcellularLocation>
        <location evidence="1">Cell membrane</location>
        <topology evidence="1">Multi-pass membrane protein</topology>
    </subcellularLocation>
</comment>
<feature type="binding site" evidence="8">
    <location>
        <position position="292"/>
    </location>
    <ligand>
        <name>Mn(2+)</name>
        <dbReference type="ChEBI" id="CHEBI:29035"/>
    </ligand>
</feature>
<organism evidence="11 12">
    <name type="scientific">Porphyromonas loveana</name>
    <dbReference type="NCBI Taxonomy" id="1884669"/>
    <lineage>
        <taxon>Bacteria</taxon>
        <taxon>Pseudomonadati</taxon>
        <taxon>Bacteroidota</taxon>
        <taxon>Bacteroidia</taxon>
        <taxon>Bacteroidales</taxon>
        <taxon>Porphyromonadaceae</taxon>
        <taxon>Porphyromonas</taxon>
    </lineage>
</organism>
<feature type="active site" evidence="6">
    <location>
        <position position="336"/>
    </location>
</feature>
<evidence type="ECO:0000313" key="12">
    <source>
        <dbReference type="Proteomes" id="UP000245462"/>
    </source>
</evidence>
<dbReference type="InterPro" id="IPR012160">
    <property type="entry name" value="LtaS-like"/>
</dbReference>
<comment type="caution">
    <text evidence="11">The sequence shown here is derived from an EMBL/GenBank/DDBJ whole genome shotgun (WGS) entry which is preliminary data.</text>
</comment>
<dbReference type="PANTHER" id="PTHR47371:SF3">
    <property type="entry name" value="PHOSPHOGLYCEROL TRANSFERASE I"/>
    <property type="match status" value="1"/>
</dbReference>
<keyword evidence="2" id="KW-1003">Cell membrane</keyword>
<feature type="transmembrane region" description="Helical" evidence="9">
    <location>
        <begin position="138"/>
        <end position="164"/>
    </location>
</feature>
<feature type="transmembrane region" description="Helical" evidence="9">
    <location>
        <begin position="184"/>
        <end position="202"/>
    </location>
</feature>
<sequence>MMKNMWNPIWKTNSWWAFVYRLALAYFFFGLARGLFYLFNYRFFADMTAEQVGRAWMGGLRFDTAAVLYLNVLFILLSFLPFRFRMRRAYRILTDWTFLVPNALGLIAGLADCAYYPYTLKRTTSTVFSEFGHEGGGLLMGHLILNYWYITLLAIVLIVVMVWLYRRVQPVRTYGEKGGRLRYYALHTLALMAAITFIIWGIRGGSFAKAWRPMTMSYANLSVDKVEHRALVLNTPYSIIRTIGKNGLEEKHFFATEEEMHRVFNPVHRLSESTSARFGQLRGRNVMVIIIESFARQYVGCLNESIPNYRGYTPCFDSLSRKGYLFEQAFANGRKSIDAMPSILSSVPPLQEHFITSHYSGNEIEGLATALGRMGYHSIFLHGAPNGSMGFDAFVKQAGYQRYFGKTEYARDEDFDGVWGIWDEPFLLRAVDELGQMKQPFVGTLFTLSSHEPFRIPSQYQGKFPNEGEPLVQCIGYTDHALGEFFRKAAKQPWFENTLFVITADHASGDLLPQYRTAVGRYAVPLLFYAPGSDLIGMDRTTTVQQADILPTVLSLLGYPHPVLAYGNDIFNAGAPHFAVTDFDGTLQLIENGFVLRHDGSRPLGLYDYLHDPDLQVDLLPSMGSHADSMARRVEAVIQSFNHRMNANRMTANK</sequence>
<dbReference type="InterPro" id="IPR017850">
    <property type="entry name" value="Alkaline_phosphatase_core_sf"/>
</dbReference>
<feature type="binding site" evidence="8">
    <location>
        <position position="505"/>
    </location>
    <ligand>
        <name>Mn(2+)</name>
        <dbReference type="ChEBI" id="CHEBI:29035"/>
    </ligand>
</feature>
<proteinExistence type="predicted"/>
<evidence type="ECO:0000256" key="5">
    <source>
        <dbReference type="ARBA" id="ARBA00023136"/>
    </source>
</evidence>
<feature type="domain" description="Sulfatase N-terminal" evidence="10">
    <location>
        <begin position="284"/>
        <end position="559"/>
    </location>
</feature>
<dbReference type="EMBL" id="QEKY01000003">
    <property type="protein sequence ID" value="PVZ13465.1"/>
    <property type="molecule type" value="Genomic_DNA"/>
</dbReference>
<feature type="transmembrane region" description="Helical" evidence="9">
    <location>
        <begin position="66"/>
        <end position="84"/>
    </location>
</feature>
<dbReference type="PANTHER" id="PTHR47371">
    <property type="entry name" value="LIPOTEICHOIC ACID SYNTHASE"/>
    <property type="match status" value="1"/>
</dbReference>
<dbReference type="AlphaFoldDB" id="A0A2U1FMN7"/>
<evidence type="ECO:0000256" key="1">
    <source>
        <dbReference type="ARBA" id="ARBA00004651"/>
    </source>
</evidence>
<feature type="binding site" evidence="7">
    <location>
        <position position="451"/>
    </location>
    <ligand>
        <name>substrate</name>
    </ligand>
</feature>
<feature type="binding site" evidence="8">
    <location>
        <position position="506"/>
    </location>
    <ligand>
        <name>Mn(2+)</name>
        <dbReference type="ChEBI" id="CHEBI:29035"/>
    </ligand>
</feature>
<gene>
    <name evidence="11" type="ORF">C7382_103162</name>
</gene>
<dbReference type="SUPFAM" id="SSF53649">
    <property type="entry name" value="Alkaline phosphatase-like"/>
    <property type="match status" value="1"/>
</dbReference>
<dbReference type="InterPro" id="IPR000917">
    <property type="entry name" value="Sulfatase_N"/>
</dbReference>
<dbReference type="Pfam" id="PF00884">
    <property type="entry name" value="Sulfatase"/>
    <property type="match status" value="1"/>
</dbReference>
<evidence type="ECO:0000313" key="11">
    <source>
        <dbReference type="EMBL" id="PVZ13465.1"/>
    </source>
</evidence>
<dbReference type="RefSeq" id="WP_243405636.1">
    <property type="nucleotide sequence ID" value="NZ_JBGXZY010000080.1"/>
</dbReference>
<keyword evidence="12" id="KW-1185">Reference proteome</keyword>
<keyword evidence="3 9" id="KW-0812">Transmembrane</keyword>
<reference evidence="11 12" key="1">
    <citation type="submission" date="2018-04" db="EMBL/GenBank/DDBJ databases">
        <title>Genomic Encyclopedia of Type Strains, Phase IV (KMG-IV): sequencing the most valuable type-strain genomes for metagenomic binning, comparative biology and taxonomic classification.</title>
        <authorList>
            <person name="Goeker M."/>
        </authorList>
    </citation>
    <scope>NUCLEOTIDE SEQUENCE [LARGE SCALE GENOMIC DNA]</scope>
    <source>
        <strain evidence="11 12">DSM 28520</strain>
    </source>
</reference>
<evidence type="ECO:0000256" key="4">
    <source>
        <dbReference type="ARBA" id="ARBA00022989"/>
    </source>
</evidence>
<dbReference type="PIRSF" id="PIRSF005091">
    <property type="entry name" value="Mmb_sulf_HI1246"/>
    <property type="match status" value="1"/>
</dbReference>
<evidence type="ECO:0000256" key="2">
    <source>
        <dbReference type="ARBA" id="ARBA00022475"/>
    </source>
</evidence>
<dbReference type="GO" id="GO:0046872">
    <property type="term" value="F:metal ion binding"/>
    <property type="evidence" value="ECO:0007669"/>
    <property type="project" value="UniProtKB-KW"/>
</dbReference>
<name>A0A2U1FMN7_9PORP</name>
<dbReference type="GeneID" id="94550220"/>
<evidence type="ECO:0000256" key="3">
    <source>
        <dbReference type="ARBA" id="ARBA00022692"/>
    </source>
</evidence>